<dbReference type="HOGENOM" id="CLU_066627_0_0_4"/>
<keyword evidence="11 16" id="KW-0067">ATP-binding</keyword>
<evidence type="ECO:0000256" key="11">
    <source>
        <dbReference type="ARBA" id="ARBA00022840"/>
    </source>
</evidence>
<evidence type="ECO:0000256" key="2">
    <source>
        <dbReference type="ARBA" id="ARBA00001958"/>
    </source>
</evidence>
<keyword evidence="13 16" id="KW-0173">Coenzyme A biosynthesis</keyword>
<protein>
    <recommendedName>
        <fullName evidence="15 16">Type III pantothenate kinase</fullName>
        <ecNumber evidence="6 16">2.7.1.33</ecNumber>
    </recommendedName>
    <alternativeName>
        <fullName evidence="16">PanK-III</fullName>
    </alternativeName>
    <alternativeName>
        <fullName evidence="16">Pantothenic acid kinase</fullName>
    </alternativeName>
</protein>
<organism evidence="17 18">
    <name type="scientific">Oxalobacter formigenes OXCC13</name>
    <dbReference type="NCBI Taxonomy" id="556269"/>
    <lineage>
        <taxon>Bacteria</taxon>
        <taxon>Pseudomonadati</taxon>
        <taxon>Pseudomonadota</taxon>
        <taxon>Betaproteobacteria</taxon>
        <taxon>Burkholderiales</taxon>
        <taxon>Oxalobacteraceae</taxon>
        <taxon>Oxalobacter</taxon>
    </lineage>
</organism>
<keyword evidence="9 16" id="KW-0547">Nucleotide-binding</keyword>
<dbReference type="HAMAP" id="MF_01274">
    <property type="entry name" value="Pantothen_kinase_3"/>
    <property type="match status" value="1"/>
</dbReference>
<dbReference type="GeneID" id="77134162"/>
<keyword evidence="12 16" id="KW-0630">Potassium</keyword>
<dbReference type="InterPro" id="IPR004619">
    <property type="entry name" value="Type_III_PanK"/>
</dbReference>
<dbReference type="EC" id="2.7.1.33" evidence="6 16"/>
<dbReference type="EMBL" id="GG658170">
    <property type="protein sequence ID" value="EEO30804.1"/>
    <property type="molecule type" value="Genomic_DNA"/>
</dbReference>
<keyword evidence="7 16" id="KW-0963">Cytoplasm</keyword>
<comment type="subcellular location">
    <subcellularLocation>
        <location evidence="3 16">Cytoplasm</location>
    </subcellularLocation>
</comment>
<accession>C3XC78</accession>
<dbReference type="GO" id="GO:0004594">
    <property type="term" value="F:pantothenate kinase activity"/>
    <property type="evidence" value="ECO:0007669"/>
    <property type="project" value="UniProtKB-UniRule"/>
</dbReference>
<dbReference type="GO" id="GO:0005737">
    <property type="term" value="C:cytoplasm"/>
    <property type="evidence" value="ECO:0007669"/>
    <property type="project" value="UniProtKB-SubCell"/>
</dbReference>
<evidence type="ECO:0000256" key="9">
    <source>
        <dbReference type="ARBA" id="ARBA00022741"/>
    </source>
</evidence>
<evidence type="ECO:0000256" key="3">
    <source>
        <dbReference type="ARBA" id="ARBA00004496"/>
    </source>
</evidence>
<evidence type="ECO:0000256" key="16">
    <source>
        <dbReference type="HAMAP-Rule" id="MF_01274"/>
    </source>
</evidence>
<dbReference type="NCBIfam" id="TIGR00671">
    <property type="entry name" value="baf"/>
    <property type="match status" value="1"/>
</dbReference>
<dbReference type="STRING" id="847.BRW83_0254"/>
<evidence type="ECO:0000256" key="6">
    <source>
        <dbReference type="ARBA" id="ARBA00012102"/>
    </source>
</evidence>
<feature type="binding site" evidence="16">
    <location>
        <position position="103"/>
    </location>
    <ligand>
        <name>substrate</name>
    </ligand>
</feature>
<keyword evidence="8 16" id="KW-0808">Transferase</keyword>
<dbReference type="Gene3D" id="3.30.420.40">
    <property type="match status" value="2"/>
</dbReference>
<dbReference type="AlphaFoldDB" id="C3XC78"/>
<evidence type="ECO:0000256" key="1">
    <source>
        <dbReference type="ARBA" id="ARBA00001206"/>
    </source>
</evidence>
<feature type="binding site" evidence="16">
    <location>
        <begin position="5"/>
        <end position="12"/>
    </location>
    <ligand>
        <name>ATP</name>
        <dbReference type="ChEBI" id="CHEBI:30616"/>
    </ligand>
</feature>
<feature type="active site" description="Proton acceptor" evidence="16">
    <location>
        <position position="112"/>
    </location>
</feature>
<gene>
    <name evidence="16 17" type="primary">coaX</name>
    <name evidence="17" type="ORF">OFBG_01832</name>
</gene>
<comment type="catalytic activity">
    <reaction evidence="1 16">
        <text>(R)-pantothenate + ATP = (R)-4'-phosphopantothenate + ADP + H(+)</text>
        <dbReference type="Rhea" id="RHEA:16373"/>
        <dbReference type="ChEBI" id="CHEBI:10986"/>
        <dbReference type="ChEBI" id="CHEBI:15378"/>
        <dbReference type="ChEBI" id="CHEBI:29032"/>
        <dbReference type="ChEBI" id="CHEBI:30616"/>
        <dbReference type="ChEBI" id="CHEBI:456216"/>
        <dbReference type="EC" id="2.7.1.33"/>
    </reaction>
</comment>
<comment type="cofactor">
    <cofactor evidence="16">
        <name>NH4(+)</name>
        <dbReference type="ChEBI" id="CHEBI:28938"/>
    </cofactor>
    <cofactor evidence="16">
        <name>K(+)</name>
        <dbReference type="ChEBI" id="CHEBI:29103"/>
    </cofactor>
    <text evidence="16">A monovalent cation. Ammonium or potassium.</text>
</comment>
<evidence type="ECO:0000256" key="7">
    <source>
        <dbReference type="ARBA" id="ARBA00022490"/>
    </source>
</evidence>
<evidence type="ECO:0000256" key="10">
    <source>
        <dbReference type="ARBA" id="ARBA00022777"/>
    </source>
</evidence>
<dbReference type="RefSeq" id="WP_005882275.1">
    <property type="nucleotide sequence ID" value="NZ_CP019430.1"/>
</dbReference>
<comment type="function">
    <text evidence="16">Catalyzes the phosphorylation of pantothenate (Pan), the first step in CoA biosynthesis.</text>
</comment>
<evidence type="ECO:0000313" key="18">
    <source>
        <dbReference type="Proteomes" id="UP000005089"/>
    </source>
</evidence>
<evidence type="ECO:0000256" key="15">
    <source>
        <dbReference type="ARBA" id="ARBA00040883"/>
    </source>
</evidence>
<dbReference type="GO" id="GO:0005524">
    <property type="term" value="F:ATP binding"/>
    <property type="evidence" value="ECO:0007669"/>
    <property type="project" value="UniProtKB-UniRule"/>
</dbReference>
<evidence type="ECO:0000256" key="12">
    <source>
        <dbReference type="ARBA" id="ARBA00022958"/>
    </source>
</evidence>
<dbReference type="Pfam" id="PF03309">
    <property type="entry name" value="Pan_kinase"/>
    <property type="match status" value="1"/>
</dbReference>
<name>C3XC78_OXAFO</name>
<dbReference type="PANTHER" id="PTHR34265">
    <property type="entry name" value="TYPE III PANTOTHENATE KINASE"/>
    <property type="match status" value="1"/>
</dbReference>
<evidence type="ECO:0000313" key="17">
    <source>
        <dbReference type="EMBL" id="EEO30804.1"/>
    </source>
</evidence>
<comment type="similarity">
    <text evidence="14 16">Belongs to the type III pantothenate kinase family.</text>
</comment>
<feature type="binding site" evidence="16">
    <location>
        <position position="136"/>
    </location>
    <ligand>
        <name>ATP</name>
        <dbReference type="ChEBI" id="CHEBI:30616"/>
    </ligand>
</feature>
<dbReference type="UniPathway" id="UPA00241">
    <property type="reaction ID" value="UER00352"/>
</dbReference>
<dbReference type="eggNOG" id="COG1521">
    <property type="taxonomic scope" value="Bacteria"/>
</dbReference>
<evidence type="ECO:0000256" key="5">
    <source>
        <dbReference type="ARBA" id="ARBA00011738"/>
    </source>
</evidence>
<comment type="subunit">
    <text evidence="5 16">Homodimer.</text>
</comment>
<feature type="binding site" evidence="16">
    <location>
        <position position="189"/>
    </location>
    <ligand>
        <name>substrate</name>
    </ligand>
</feature>
<dbReference type="SUPFAM" id="SSF53067">
    <property type="entry name" value="Actin-like ATPase domain"/>
    <property type="match status" value="2"/>
</dbReference>
<proteinExistence type="inferred from homology"/>
<sequence length="256" mass="28001">MLLVDAGNTFIKWAMTHPDQSFSAESISWKEFGAVRHHELSSLKDTWQALHRESPFERVIISNVAGQNLGNTLFDFLKTLEPRPQKIDWFYSAPSLAGIKNTYLDFRKLGSDRFASMVGARALHPDQPLIVVTAGTATTIDAISPDGTFMGGMILPGLKLMAESLAQNTAQLPEVAQHNSKISHFANETGKAILSGCINAQAGAIERAVTDHQKQYDNVQCLLSGGAARYIAPNLSLPHRIIDNLVLIGLHRSSIQ</sequence>
<comment type="cofactor">
    <cofactor evidence="2">
        <name>K(+)</name>
        <dbReference type="ChEBI" id="CHEBI:29103"/>
    </cofactor>
</comment>
<comment type="caution">
    <text evidence="16">Lacks conserved residue(s) required for the propagation of feature annotation.</text>
</comment>
<feature type="binding site" evidence="16">
    <location>
        <begin position="110"/>
        <end position="113"/>
    </location>
    <ligand>
        <name>substrate</name>
    </ligand>
</feature>
<dbReference type="InterPro" id="IPR043129">
    <property type="entry name" value="ATPase_NBD"/>
</dbReference>
<dbReference type="OrthoDB" id="9781305at2"/>
<dbReference type="CDD" id="cd24015">
    <property type="entry name" value="ASKHA_NBD_PanK-III"/>
    <property type="match status" value="1"/>
</dbReference>
<evidence type="ECO:0000256" key="14">
    <source>
        <dbReference type="ARBA" id="ARBA00038036"/>
    </source>
</evidence>
<keyword evidence="18" id="KW-1185">Reference proteome</keyword>
<evidence type="ECO:0000256" key="8">
    <source>
        <dbReference type="ARBA" id="ARBA00022679"/>
    </source>
</evidence>
<evidence type="ECO:0000256" key="13">
    <source>
        <dbReference type="ARBA" id="ARBA00022993"/>
    </source>
</evidence>
<dbReference type="GO" id="GO:0015937">
    <property type="term" value="P:coenzyme A biosynthetic process"/>
    <property type="evidence" value="ECO:0007669"/>
    <property type="project" value="UniProtKB-UniRule"/>
</dbReference>
<evidence type="ECO:0000256" key="4">
    <source>
        <dbReference type="ARBA" id="ARBA00005225"/>
    </source>
</evidence>
<dbReference type="PANTHER" id="PTHR34265:SF1">
    <property type="entry name" value="TYPE III PANTOTHENATE KINASE"/>
    <property type="match status" value="1"/>
</dbReference>
<reference evidence="17 18" key="1">
    <citation type="submission" date="2009-02" db="EMBL/GenBank/DDBJ databases">
        <title>The Genome Sequence of Oxalobacter formigenes OXCC13.</title>
        <authorList>
            <consortium name="The Broad Institute Genome Sequencing Platform"/>
            <person name="Ward D."/>
            <person name="Young S.K."/>
            <person name="Kodira C.D."/>
            <person name="Zeng Q."/>
            <person name="Koehrsen M."/>
            <person name="Alvarado L."/>
            <person name="Berlin A."/>
            <person name="Borenstein D."/>
            <person name="Chen Z."/>
            <person name="Engels R."/>
            <person name="Freedman E."/>
            <person name="Gellesch M."/>
            <person name="Goldberg J."/>
            <person name="Griggs A."/>
            <person name="Gujja S."/>
            <person name="Heiman D."/>
            <person name="Hepburn T."/>
            <person name="Howarth C."/>
            <person name="Jen D."/>
            <person name="Larson L."/>
            <person name="Lewis B."/>
            <person name="Mehta T."/>
            <person name="Park D."/>
            <person name="Pearson M."/>
            <person name="Roberts A."/>
            <person name="Saif S."/>
            <person name="Shea T."/>
            <person name="Shenoy N."/>
            <person name="Sisk P."/>
            <person name="Stolte C."/>
            <person name="Sykes S."/>
            <person name="Walk T."/>
            <person name="White J."/>
            <person name="Yandava C."/>
            <person name="Allison M.J."/>
            <person name="Lander E."/>
            <person name="Nusbaum C."/>
            <person name="Galagan J."/>
            <person name="Birren B."/>
        </authorList>
    </citation>
    <scope>NUCLEOTIDE SEQUENCE [LARGE SCALE GENOMIC DNA]</scope>
    <source>
        <strain evidence="17 18">OXCC13</strain>
    </source>
</reference>
<comment type="pathway">
    <text evidence="4 16">Cofactor biosynthesis; coenzyme A biosynthesis; CoA from (R)-pantothenate: step 1/5.</text>
</comment>
<keyword evidence="10 16" id="KW-0418">Kinase</keyword>
<dbReference type="Proteomes" id="UP000005089">
    <property type="component" value="Unassembled WGS sequence"/>
</dbReference>